<keyword evidence="1" id="KW-0812">Transmembrane</keyword>
<feature type="transmembrane region" description="Helical" evidence="1">
    <location>
        <begin position="15"/>
        <end position="37"/>
    </location>
</feature>
<keyword evidence="1" id="KW-1133">Transmembrane helix</keyword>
<proteinExistence type="predicted"/>
<keyword evidence="1" id="KW-0472">Membrane</keyword>
<accession>A0ABN1JIV9</accession>
<sequence length="172" mass="18316">MQQIHYPGSHSRSRFVTLTSWLCIVVAACLCSLGLVPEELDAQSAPSWLAGPLPGVVGSRVLGGMLLLAVCALTGAVGLLLRQEWARRVFIGLLGLVMLACVAGLWLQHLVLQSLLQSMAQAAPRQPLPAELTGLATVAQVMAGLVTLLICAGLGWMIKRLRSPVVRQEFAN</sequence>
<reference evidence="2 3" key="1">
    <citation type="journal article" date="2019" name="Int. J. Syst. Evol. Microbiol.">
        <title>The Global Catalogue of Microorganisms (GCM) 10K type strain sequencing project: providing services to taxonomists for standard genome sequencing and annotation.</title>
        <authorList>
            <consortium name="The Broad Institute Genomics Platform"/>
            <consortium name="The Broad Institute Genome Sequencing Center for Infectious Disease"/>
            <person name="Wu L."/>
            <person name="Ma J."/>
        </authorList>
    </citation>
    <scope>NUCLEOTIDE SEQUENCE [LARGE SCALE GENOMIC DNA]</scope>
    <source>
        <strain evidence="2 3">JCM 15503</strain>
    </source>
</reference>
<dbReference type="RefSeq" id="WP_141289716.1">
    <property type="nucleotide sequence ID" value="NZ_BAAAEW010000002.1"/>
</dbReference>
<dbReference type="EMBL" id="BAAAEW010000002">
    <property type="protein sequence ID" value="GAA0740419.1"/>
    <property type="molecule type" value="Genomic_DNA"/>
</dbReference>
<feature type="transmembrane region" description="Helical" evidence="1">
    <location>
        <begin position="57"/>
        <end position="81"/>
    </location>
</feature>
<gene>
    <name evidence="2" type="ORF">GCM10009107_02060</name>
</gene>
<keyword evidence="3" id="KW-1185">Reference proteome</keyword>
<evidence type="ECO:0000313" key="3">
    <source>
        <dbReference type="Proteomes" id="UP001500279"/>
    </source>
</evidence>
<comment type="caution">
    <text evidence="2">The sequence shown here is derived from an EMBL/GenBank/DDBJ whole genome shotgun (WGS) entry which is preliminary data.</text>
</comment>
<feature type="transmembrane region" description="Helical" evidence="1">
    <location>
        <begin position="93"/>
        <end position="112"/>
    </location>
</feature>
<dbReference type="Proteomes" id="UP001500279">
    <property type="component" value="Unassembled WGS sequence"/>
</dbReference>
<organism evidence="2 3">
    <name type="scientific">Ideonella azotifigens</name>
    <dbReference type="NCBI Taxonomy" id="513160"/>
    <lineage>
        <taxon>Bacteria</taxon>
        <taxon>Pseudomonadati</taxon>
        <taxon>Pseudomonadota</taxon>
        <taxon>Betaproteobacteria</taxon>
        <taxon>Burkholderiales</taxon>
        <taxon>Sphaerotilaceae</taxon>
        <taxon>Ideonella</taxon>
    </lineage>
</organism>
<evidence type="ECO:0000256" key="1">
    <source>
        <dbReference type="SAM" id="Phobius"/>
    </source>
</evidence>
<name>A0ABN1JIV9_9BURK</name>
<protein>
    <submittedName>
        <fullName evidence="2">Uncharacterized protein</fullName>
    </submittedName>
</protein>
<feature type="transmembrane region" description="Helical" evidence="1">
    <location>
        <begin position="132"/>
        <end position="158"/>
    </location>
</feature>
<evidence type="ECO:0000313" key="2">
    <source>
        <dbReference type="EMBL" id="GAA0740419.1"/>
    </source>
</evidence>